<dbReference type="InterPro" id="IPR005839">
    <property type="entry name" value="Methylthiotransferase"/>
</dbReference>
<evidence type="ECO:0000256" key="4">
    <source>
        <dbReference type="ARBA" id="ARBA00022679"/>
    </source>
</evidence>
<keyword evidence="6 13" id="KW-0479">Metal-binding</keyword>
<evidence type="ECO:0000256" key="7">
    <source>
        <dbReference type="ARBA" id="ARBA00023004"/>
    </source>
</evidence>
<dbReference type="SFLD" id="SFLDF00273">
    <property type="entry name" value="(dimethylallyl)adenosine_tRNA"/>
    <property type="match status" value="1"/>
</dbReference>
<dbReference type="HAMAP" id="MF_01864">
    <property type="entry name" value="tRNA_metthiotr_MiaB"/>
    <property type="match status" value="1"/>
</dbReference>
<name>A0A2C8F539_9BACT</name>
<feature type="binding site" evidence="13">
    <location>
        <position position="79"/>
    </location>
    <ligand>
        <name>[4Fe-4S] cluster</name>
        <dbReference type="ChEBI" id="CHEBI:49883"/>
        <label>1</label>
    </ligand>
</feature>
<dbReference type="InterPro" id="IPR038135">
    <property type="entry name" value="Methylthiotransferase_N_sf"/>
</dbReference>
<dbReference type="RefSeq" id="WP_097010439.1">
    <property type="nucleotide sequence ID" value="NZ_LT907975.1"/>
</dbReference>
<dbReference type="GO" id="GO:0005829">
    <property type="term" value="C:cytosol"/>
    <property type="evidence" value="ECO:0007669"/>
    <property type="project" value="TreeGrafter"/>
</dbReference>
<dbReference type="InterPro" id="IPR013848">
    <property type="entry name" value="Methylthiotransferase_N"/>
</dbReference>
<evidence type="ECO:0000256" key="10">
    <source>
        <dbReference type="ARBA" id="ARBA00068570"/>
    </source>
</evidence>
<keyword evidence="18" id="KW-1185">Reference proteome</keyword>
<feature type="domain" description="MTTase N-terminal" evidence="15">
    <location>
        <begin position="1"/>
        <end position="116"/>
    </location>
</feature>
<dbReference type="AlphaFoldDB" id="A0A2C8F539"/>
<keyword evidence="8 13" id="KW-0411">Iron-sulfur</keyword>
<protein>
    <recommendedName>
        <fullName evidence="10 13">tRNA-2-methylthio-N(6)-dimethylallyladenosine synthase</fullName>
        <ecNumber evidence="9 13">2.8.4.3</ecNumber>
    </recommendedName>
    <alternativeName>
        <fullName evidence="12 13">(Dimethylallyl)adenosine tRNA methylthiotransferase MiaB</fullName>
    </alternativeName>
    <alternativeName>
        <fullName evidence="11 13">tRNA-i(6)A37 methylthiotransferase</fullName>
    </alternativeName>
</protein>
<dbReference type="PROSITE" id="PS51449">
    <property type="entry name" value="MTTASE_N"/>
    <property type="match status" value="1"/>
</dbReference>
<dbReference type="FunFam" id="3.40.50.12160:FF:000003">
    <property type="entry name" value="CDK5 regulatory subunit-associated protein 1"/>
    <property type="match status" value="1"/>
</dbReference>
<comment type="cofactor">
    <cofactor evidence="13">
        <name>[4Fe-4S] cluster</name>
        <dbReference type="ChEBI" id="CHEBI:49883"/>
    </cofactor>
    <text evidence="13">Binds 2 [4Fe-4S] clusters. One cluster is coordinated with 3 cysteines and an exchangeable S-adenosyl-L-methionine.</text>
</comment>
<evidence type="ECO:0000256" key="8">
    <source>
        <dbReference type="ARBA" id="ARBA00023014"/>
    </source>
</evidence>
<evidence type="ECO:0000256" key="3">
    <source>
        <dbReference type="ARBA" id="ARBA00022490"/>
    </source>
</evidence>
<comment type="catalytic activity">
    <reaction evidence="13">
        <text>N(6)-dimethylallyladenosine(37) in tRNA + (sulfur carrier)-SH + AH2 + 2 S-adenosyl-L-methionine = 2-methylsulfanyl-N(6)-dimethylallyladenosine(37) in tRNA + (sulfur carrier)-H + 5'-deoxyadenosine + L-methionine + A + S-adenosyl-L-homocysteine + 2 H(+)</text>
        <dbReference type="Rhea" id="RHEA:37067"/>
        <dbReference type="Rhea" id="RHEA-COMP:10375"/>
        <dbReference type="Rhea" id="RHEA-COMP:10376"/>
        <dbReference type="Rhea" id="RHEA-COMP:14737"/>
        <dbReference type="Rhea" id="RHEA-COMP:14739"/>
        <dbReference type="ChEBI" id="CHEBI:13193"/>
        <dbReference type="ChEBI" id="CHEBI:15378"/>
        <dbReference type="ChEBI" id="CHEBI:17319"/>
        <dbReference type="ChEBI" id="CHEBI:17499"/>
        <dbReference type="ChEBI" id="CHEBI:29917"/>
        <dbReference type="ChEBI" id="CHEBI:57844"/>
        <dbReference type="ChEBI" id="CHEBI:57856"/>
        <dbReference type="ChEBI" id="CHEBI:59789"/>
        <dbReference type="ChEBI" id="CHEBI:64428"/>
        <dbReference type="ChEBI" id="CHEBI:74415"/>
        <dbReference type="ChEBI" id="CHEBI:74417"/>
        <dbReference type="EC" id="2.8.4.3"/>
    </reaction>
</comment>
<dbReference type="KEGG" id="pprf:DPRO_0251"/>
<feature type="binding site" evidence="13">
    <location>
        <position position="45"/>
    </location>
    <ligand>
        <name>[4Fe-4S] cluster</name>
        <dbReference type="ChEBI" id="CHEBI:49883"/>
        <label>1</label>
    </ligand>
</feature>
<reference evidence="18" key="1">
    <citation type="submission" date="2017-09" db="EMBL/GenBank/DDBJ databases">
        <authorList>
            <person name="Regsiter A."/>
            <person name="William W."/>
        </authorList>
    </citation>
    <scope>NUCLEOTIDE SEQUENCE [LARGE SCALE GENOMIC DNA]</scope>
    <source>
        <strain evidence="18">500-1</strain>
    </source>
</reference>
<evidence type="ECO:0000256" key="6">
    <source>
        <dbReference type="ARBA" id="ARBA00022723"/>
    </source>
</evidence>
<comment type="similarity">
    <text evidence="13">Belongs to the methylthiotransferase family. MiaB subfamily.</text>
</comment>
<evidence type="ECO:0000259" key="14">
    <source>
        <dbReference type="PROSITE" id="PS50926"/>
    </source>
</evidence>
<gene>
    <name evidence="13 17" type="primary">miaB</name>
    <name evidence="17" type="ORF">DPRO_0251</name>
</gene>
<dbReference type="InterPro" id="IPR023404">
    <property type="entry name" value="rSAM_horseshoe"/>
</dbReference>
<evidence type="ECO:0000256" key="5">
    <source>
        <dbReference type="ARBA" id="ARBA00022691"/>
    </source>
</evidence>
<evidence type="ECO:0000256" key="2">
    <source>
        <dbReference type="ARBA" id="ARBA00022485"/>
    </source>
</evidence>
<dbReference type="NCBIfam" id="TIGR00089">
    <property type="entry name" value="MiaB/RimO family radical SAM methylthiotransferase"/>
    <property type="match status" value="1"/>
</dbReference>
<keyword evidence="7 13" id="KW-0408">Iron</keyword>
<keyword evidence="4 13" id="KW-0808">Transferase</keyword>
<dbReference type="PROSITE" id="PS51918">
    <property type="entry name" value="RADICAL_SAM"/>
    <property type="match status" value="1"/>
</dbReference>
<dbReference type="InterPro" id="IPR006638">
    <property type="entry name" value="Elp3/MiaA/NifB-like_rSAM"/>
</dbReference>
<feature type="binding site" evidence="13">
    <location>
        <position position="165"/>
    </location>
    <ligand>
        <name>[4Fe-4S] cluster</name>
        <dbReference type="ChEBI" id="CHEBI:49883"/>
        <label>2</label>
        <note>4Fe-4S-S-AdoMet</note>
    </ligand>
</feature>
<keyword evidence="5 13" id="KW-0949">S-adenosyl-L-methionine</keyword>
<evidence type="ECO:0000256" key="1">
    <source>
        <dbReference type="ARBA" id="ARBA00003234"/>
    </source>
</evidence>
<dbReference type="PROSITE" id="PS50926">
    <property type="entry name" value="TRAM"/>
    <property type="match status" value="1"/>
</dbReference>
<dbReference type="EMBL" id="LT907975">
    <property type="protein sequence ID" value="SOB57130.1"/>
    <property type="molecule type" value="Genomic_DNA"/>
</dbReference>
<evidence type="ECO:0000256" key="9">
    <source>
        <dbReference type="ARBA" id="ARBA00033765"/>
    </source>
</evidence>
<dbReference type="SFLD" id="SFLDG01082">
    <property type="entry name" value="B12-binding_domain_containing"/>
    <property type="match status" value="1"/>
</dbReference>
<feature type="domain" description="Radical SAM core" evidence="16">
    <location>
        <begin position="144"/>
        <end position="375"/>
    </location>
</feature>
<keyword evidence="3 13" id="KW-0963">Cytoplasm</keyword>
<dbReference type="Pfam" id="PF04055">
    <property type="entry name" value="Radical_SAM"/>
    <property type="match status" value="1"/>
</dbReference>
<dbReference type="InterPro" id="IPR020612">
    <property type="entry name" value="Methylthiotransferase_CS"/>
</dbReference>
<dbReference type="PROSITE" id="PS01278">
    <property type="entry name" value="MTTASE_RADICAL"/>
    <property type="match status" value="1"/>
</dbReference>
<dbReference type="SFLD" id="SFLDS00029">
    <property type="entry name" value="Radical_SAM"/>
    <property type="match status" value="1"/>
</dbReference>
<feature type="binding site" evidence="13">
    <location>
        <position position="10"/>
    </location>
    <ligand>
        <name>[4Fe-4S] cluster</name>
        <dbReference type="ChEBI" id="CHEBI:49883"/>
        <label>1</label>
    </ligand>
</feature>
<dbReference type="Pfam" id="PF00919">
    <property type="entry name" value="UPF0004"/>
    <property type="match status" value="1"/>
</dbReference>
<dbReference type="FunFam" id="3.80.30.20:FF:000001">
    <property type="entry name" value="tRNA-2-methylthio-N(6)-dimethylallyladenosine synthase 2"/>
    <property type="match status" value="1"/>
</dbReference>
<dbReference type="SMART" id="SM00729">
    <property type="entry name" value="Elp3"/>
    <property type="match status" value="1"/>
</dbReference>
<comment type="subcellular location">
    <subcellularLocation>
        <location evidence="13">Cytoplasm</location>
    </subcellularLocation>
</comment>
<dbReference type="InterPro" id="IPR058240">
    <property type="entry name" value="rSAM_sf"/>
</dbReference>
<dbReference type="Proteomes" id="UP000219215">
    <property type="component" value="Chromosome DPRO"/>
</dbReference>
<keyword evidence="13" id="KW-0819">tRNA processing</keyword>
<evidence type="ECO:0000256" key="11">
    <source>
        <dbReference type="ARBA" id="ARBA00080698"/>
    </source>
</evidence>
<evidence type="ECO:0000313" key="18">
    <source>
        <dbReference type="Proteomes" id="UP000219215"/>
    </source>
</evidence>
<dbReference type="Gene3D" id="3.80.30.20">
    <property type="entry name" value="tm_1862 like domain"/>
    <property type="match status" value="1"/>
</dbReference>
<dbReference type="InterPro" id="IPR006463">
    <property type="entry name" value="MiaB_methiolase"/>
</dbReference>
<feature type="binding site" evidence="13">
    <location>
        <position position="158"/>
    </location>
    <ligand>
        <name>[4Fe-4S] cluster</name>
        <dbReference type="ChEBI" id="CHEBI:49883"/>
        <label>2</label>
        <note>4Fe-4S-S-AdoMet</note>
    </ligand>
</feature>
<feature type="domain" description="TRAM" evidence="14">
    <location>
        <begin position="378"/>
        <end position="446"/>
    </location>
</feature>
<organism evidence="17 18">
    <name type="scientific">Pseudodesulfovibrio profundus</name>
    <dbReference type="NCBI Taxonomy" id="57320"/>
    <lineage>
        <taxon>Bacteria</taxon>
        <taxon>Pseudomonadati</taxon>
        <taxon>Thermodesulfobacteriota</taxon>
        <taxon>Desulfovibrionia</taxon>
        <taxon>Desulfovibrionales</taxon>
        <taxon>Desulfovibrionaceae</taxon>
    </lineage>
</organism>
<dbReference type="SFLD" id="SFLDG01061">
    <property type="entry name" value="methylthiotransferase"/>
    <property type="match status" value="1"/>
</dbReference>
<proteinExistence type="inferred from homology"/>
<evidence type="ECO:0000259" key="15">
    <source>
        <dbReference type="PROSITE" id="PS51449"/>
    </source>
</evidence>
<comment type="subunit">
    <text evidence="13">Monomer.</text>
</comment>
<evidence type="ECO:0000256" key="13">
    <source>
        <dbReference type="HAMAP-Rule" id="MF_01864"/>
    </source>
</evidence>
<dbReference type="InterPro" id="IPR002792">
    <property type="entry name" value="TRAM_dom"/>
</dbReference>
<dbReference type="NCBIfam" id="TIGR01574">
    <property type="entry name" value="miaB-methiolase"/>
    <property type="match status" value="1"/>
</dbReference>
<dbReference type="GO" id="GO:0046872">
    <property type="term" value="F:metal ion binding"/>
    <property type="evidence" value="ECO:0007669"/>
    <property type="project" value="UniProtKB-KW"/>
</dbReference>
<evidence type="ECO:0000313" key="17">
    <source>
        <dbReference type="EMBL" id="SOB57130.1"/>
    </source>
</evidence>
<sequence>MKFHITTFGCQMNVHDSEWLTRALESRGWVAADEDEAQVYILNTCSVRDKPEQKVYSELGRIASHLKRDESVFAAVGGCVAQQVGRGFFERFPFVKLVFGSDGIANAPNALERIAEGNEERVALLDFVSIYEERENAEERTVTLPENRQAFVNIMQGCDNFCSYCIVPYTRGRQKSRHPDAVLEECLALTESGVREVTLLGQNVNSFGMDKGGVGVSFADLLYRVSALEGLERLRFTTSHPKDIAPEVIQAFGELENLCPSLHLPLQAGSDSVLKAMKRKYDRERYLSIVEQLKAARPDIALTTDLIVGFPGETEEDFQQTLEMVERVGFESSFSFKYSDRPGVAAVNMEPKVDPVEASERLMRLQTLQNNITRNCLKKLESQETVAFVEGKSRMQDGSQTWWKGRDPAGRIVNFPMPVSEGLIGKMVPVRLIEAKKHSLVGERIGDPW</sequence>
<accession>A0A2C8F539</accession>
<dbReference type="CDD" id="cd01335">
    <property type="entry name" value="Radical_SAM"/>
    <property type="match status" value="1"/>
</dbReference>
<dbReference type="OrthoDB" id="9805215at2"/>
<comment type="function">
    <text evidence="1 13">Catalyzes the methylthiolation of N6-(dimethylallyl)adenosine (i(6)A), leading to the formation of 2-methylthio-N6-(dimethylallyl)adenosine (ms(2)i(6)A) at position 37 in tRNAs that read codons beginning with uridine.</text>
</comment>
<dbReference type="GO" id="GO:0035597">
    <property type="term" value="F:tRNA-2-methylthio-N(6)-dimethylallyladenosine(37) synthase activity"/>
    <property type="evidence" value="ECO:0007669"/>
    <property type="project" value="UniProtKB-EC"/>
</dbReference>
<dbReference type="GO" id="GO:0051539">
    <property type="term" value="F:4 iron, 4 sulfur cluster binding"/>
    <property type="evidence" value="ECO:0007669"/>
    <property type="project" value="UniProtKB-UniRule"/>
</dbReference>
<evidence type="ECO:0000256" key="12">
    <source>
        <dbReference type="ARBA" id="ARBA00081141"/>
    </source>
</evidence>
<dbReference type="Gene3D" id="3.40.50.12160">
    <property type="entry name" value="Methylthiotransferase, N-terminal domain"/>
    <property type="match status" value="1"/>
</dbReference>
<evidence type="ECO:0000259" key="16">
    <source>
        <dbReference type="PROSITE" id="PS51918"/>
    </source>
</evidence>
<dbReference type="PANTHER" id="PTHR43020">
    <property type="entry name" value="CDK5 REGULATORY SUBUNIT-ASSOCIATED PROTEIN 1"/>
    <property type="match status" value="1"/>
</dbReference>
<keyword evidence="2 13" id="KW-0004">4Fe-4S</keyword>
<dbReference type="PANTHER" id="PTHR43020:SF2">
    <property type="entry name" value="MITOCHONDRIAL TRNA METHYLTHIOTRANSFERASE CDK5RAP1"/>
    <property type="match status" value="1"/>
</dbReference>
<feature type="binding site" evidence="13">
    <location>
        <position position="162"/>
    </location>
    <ligand>
        <name>[4Fe-4S] cluster</name>
        <dbReference type="ChEBI" id="CHEBI:49883"/>
        <label>2</label>
        <note>4Fe-4S-S-AdoMet</note>
    </ligand>
</feature>
<dbReference type="EC" id="2.8.4.3" evidence="9 13"/>
<dbReference type="InterPro" id="IPR007197">
    <property type="entry name" value="rSAM"/>
</dbReference>
<dbReference type="SUPFAM" id="SSF102114">
    <property type="entry name" value="Radical SAM enzymes"/>
    <property type="match status" value="1"/>
</dbReference>